<dbReference type="Pfam" id="PF02754">
    <property type="entry name" value="CCG"/>
    <property type="match status" value="2"/>
</dbReference>
<dbReference type="STRING" id="1592317.DPF_0509"/>
<dbReference type="Pfam" id="PF13183">
    <property type="entry name" value="Fer4_8"/>
    <property type="match status" value="1"/>
</dbReference>
<keyword evidence="4 6" id="KW-0408">Iron</keyword>
<keyword evidence="2 6" id="KW-0479">Metal-binding</keyword>
<evidence type="ECO:0000256" key="2">
    <source>
        <dbReference type="ARBA" id="ARBA00022723"/>
    </source>
</evidence>
<dbReference type="SUPFAM" id="SSF46548">
    <property type="entry name" value="alpha-helical ferredoxin"/>
    <property type="match status" value="1"/>
</dbReference>
<evidence type="ECO:0000259" key="7">
    <source>
        <dbReference type="PROSITE" id="PS51379"/>
    </source>
</evidence>
<comment type="cofactor">
    <cofactor evidence="6">
        <name>[4Fe-4S] cluster</name>
        <dbReference type="ChEBI" id="CHEBI:49883"/>
    </cofactor>
    <text evidence="6">Binds 2 [4Fe-4S] clusters.</text>
</comment>
<comment type="caution">
    <text evidence="8">The sequence shown here is derived from an EMBL/GenBank/DDBJ whole genome shotgun (WGS) entry which is preliminary data.</text>
</comment>
<evidence type="ECO:0000256" key="1">
    <source>
        <dbReference type="ARBA" id="ARBA00022485"/>
    </source>
</evidence>
<name>A0A194AF37_9BACT</name>
<dbReference type="PANTHER" id="PTHR32479">
    <property type="entry name" value="GLYCOLATE OXIDASE IRON-SULFUR SUBUNIT"/>
    <property type="match status" value="1"/>
</dbReference>
<evidence type="ECO:0000313" key="8">
    <source>
        <dbReference type="EMBL" id="GAU07810.1"/>
    </source>
</evidence>
<comment type="function">
    <text evidence="6">Component of a complex that catalyzes the oxidation of glycolate to glyoxylate.</text>
</comment>
<dbReference type="PROSITE" id="PS51379">
    <property type="entry name" value="4FE4S_FER_2"/>
    <property type="match status" value="2"/>
</dbReference>
<keyword evidence="6" id="KW-0249">Electron transport</keyword>
<keyword evidence="9" id="KW-1185">Reference proteome</keyword>
<evidence type="ECO:0000256" key="5">
    <source>
        <dbReference type="ARBA" id="ARBA00023014"/>
    </source>
</evidence>
<evidence type="ECO:0000256" key="3">
    <source>
        <dbReference type="ARBA" id="ARBA00022737"/>
    </source>
</evidence>
<dbReference type="InterPro" id="IPR012257">
    <property type="entry name" value="Glc_ox_4Fe-4S"/>
</dbReference>
<sequence length="432" mass="47440">MSSDVKALSNMLKELDDQMAVCMHCGLCQAVCPVFGETLKEADVTRGKIILLENLAKELIKDPKKIKQCLDKCLLCGSCAANCPSGVKILDIFLKARAILTSYVGLSPLKKAIFRGMLSRPKMFNRLLDMASIIQNVAVKPENPVVHTASCTWLRPMLGDRHFPPLAKKSLHRTIGAMNTPAGSSHIKVAFFPGCMLDKIYPHIAETCLKVLRHHGVGVFMPEGLACCGIPALASGDTATHTSLTRMNLKAFLQEDFDYLITACATCTSTIKKVWPLMDQDFTLTEKEQISMISGKTMDISAFLVDVIGVTAPELPEHGGRSVTYHDPCHLKKSMGVTAQPRILIKANPHFKLTEMAEADRCCGCGGSFNLQHYDLSKRIGQQKRDHIVQSNAQIVATSCPACMLQIQDSLSRNNDPVKVKHVIEIYGEMIS</sequence>
<reference evidence="9" key="1">
    <citation type="submission" date="2016-06" db="EMBL/GenBank/DDBJ databases">
        <title>Draft genome sequence of Desulfoplanes formicivorans strain Pf12B.</title>
        <authorList>
            <person name="Watanabe M."/>
            <person name="Kojima H."/>
            <person name="Fukui M."/>
        </authorList>
    </citation>
    <scope>NUCLEOTIDE SEQUENCE [LARGE SCALE GENOMIC DNA]</scope>
    <source>
        <strain evidence="9">Pf12B</strain>
    </source>
</reference>
<dbReference type="GO" id="GO:0051539">
    <property type="term" value="F:4 iron, 4 sulfur cluster binding"/>
    <property type="evidence" value="ECO:0007669"/>
    <property type="project" value="UniProtKB-UniRule"/>
</dbReference>
<dbReference type="RefSeq" id="WP_069857311.1">
    <property type="nucleotide sequence ID" value="NZ_BDFE01000007.1"/>
</dbReference>
<dbReference type="PANTHER" id="PTHR32479:SF20">
    <property type="entry name" value="GLYCOLATE OXIDASE IRON-SULFUR SUBUNIT"/>
    <property type="match status" value="1"/>
</dbReference>
<proteinExistence type="predicted"/>
<evidence type="ECO:0000313" key="9">
    <source>
        <dbReference type="Proteomes" id="UP000095200"/>
    </source>
</evidence>
<evidence type="ECO:0000256" key="6">
    <source>
        <dbReference type="PIRNR" id="PIRNR000139"/>
    </source>
</evidence>
<feature type="domain" description="4Fe-4S ferredoxin-type" evidence="7">
    <location>
        <begin position="64"/>
        <end position="93"/>
    </location>
</feature>
<comment type="catalytic activity">
    <reaction evidence="6">
        <text>(R)-lactate + A = pyruvate + AH2</text>
        <dbReference type="Rhea" id="RHEA:15089"/>
        <dbReference type="ChEBI" id="CHEBI:13193"/>
        <dbReference type="ChEBI" id="CHEBI:15361"/>
        <dbReference type="ChEBI" id="CHEBI:16004"/>
        <dbReference type="ChEBI" id="CHEBI:17499"/>
    </reaction>
</comment>
<keyword evidence="5 6" id="KW-0411">Iron-sulfur</keyword>
<dbReference type="EC" id="1.1.99.14" evidence="6"/>
<accession>A0A194AF37</accession>
<dbReference type="PIRSF" id="PIRSF000139">
    <property type="entry name" value="Glc_ox_4Fe-4S"/>
    <property type="match status" value="1"/>
</dbReference>
<dbReference type="InterPro" id="IPR017896">
    <property type="entry name" value="4Fe4S_Fe-S-bd"/>
</dbReference>
<dbReference type="InterPro" id="IPR017900">
    <property type="entry name" value="4Fe4S_Fe_S_CS"/>
</dbReference>
<dbReference type="GO" id="GO:0019154">
    <property type="term" value="F:glycolate dehydrogenase activity"/>
    <property type="evidence" value="ECO:0007669"/>
    <property type="project" value="UniProtKB-EC"/>
</dbReference>
<organism evidence="8 9">
    <name type="scientific">Desulfoplanes formicivorans</name>
    <dbReference type="NCBI Taxonomy" id="1592317"/>
    <lineage>
        <taxon>Bacteria</taxon>
        <taxon>Pseudomonadati</taxon>
        <taxon>Thermodesulfobacteriota</taxon>
        <taxon>Desulfovibrionia</taxon>
        <taxon>Desulfovibrionales</taxon>
        <taxon>Desulfoplanaceae</taxon>
        <taxon>Desulfoplanes</taxon>
    </lineage>
</organism>
<feature type="domain" description="4Fe-4S ferredoxin-type" evidence="7">
    <location>
        <begin position="11"/>
        <end position="42"/>
    </location>
</feature>
<dbReference type="GO" id="GO:0046872">
    <property type="term" value="F:metal ion binding"/>
    <property type="evidence" value="ECO:0007669"/>
    <property type="project" value="UniProtKB-UniRule"/>
</dbReference>
<dbReference type="InterPro" id="IPR009051">
    <property type="entry name" value="Helical_ferredxn"/>
</dbReference>
<protein>
    <recommendedName>
        <fullName evidence="6">Glycolate oxidase iron-sulfur subunit</fullName>
        <ecNumber evidence="6">1.1.99.14</ecNumber>
    </recommendedName>
</protein>
<dbReference type="PROSITE" id="PS00198">
    <property type="entry name" value="4FE4S_FER_1"/>
    <property type="match status" value="1"/>
</dbReference>
<comment type="catalytic activity">
    <reaction evidence="6">
        <text>glycolate + A = glyoxylate + AH2</text>
        <dbReference type="Rhea" id="RHEA:21264"/>
        <dbReference type="ChEBI" id="CHEBI:13193"/>
        <dbReference type="ChEBI" id="CHEBI:17499"/>
        <dbReference type="ChEBI" id="CHEBI:29805"/>
        <dbReference type="ChEBI" id="CHEBI:36655"/>
        <dbReference type="EC" id="1.1.99.14"/>
    </reaction>
</comment>
<dbReference type="Proteomes" id="UP000095200">
    <property type="component" value="Unassembled WGS sequence"/>
</dbReference>
<gene>
    <name evidence="8" type="ORF">DPF_0509</name>
</gene>
<keyword evidence="6" id="KW-0813">Transport</keyword>
<dbReference type="AlphaFoldDB" id="A0A194AF37"/>
<dbReference type="InterPro" id="IPR004017">
    <property type="entry name" value="Cys_rich_dom"/>
</dbReference>
<dbReference type="Gene3D" id="1.10.1060.10">
    <property type="entry name" value="Alpha-helical ferredoxin"/>
    <property type="match status" value="1"/>
</dbReference>
<keyword evidence="1 6" id="KW-0004">4Fe-4S</keyword>
<evidence type="ECO:0000256" key="4">
    <source>
        <dbReference type="ARBA" id="ARBA00023004"/>
    </source>
</evidence>
<keyword evidence="3" id="KW-0677">Repeat</keyword>
<dbReference type="EMBL" id="BDFE01000007">
    <property type="protein sequence ID" value="GAU07810.1"/>
    <property type="molecule type" value="Genomic_DNA"/>
</dbReference>